<proteinExistence type="inferred from homology"/>
<dbReference type="PANTHER" id="PTHR12718">
    <property type="entry name" value="CELL CYCLE CONTROL PROTEIN CWF15"/>
    <property type="match status" value="1"/>
</dbReference>
<reference evidence="5 6" key="1">
    <citation type="journal article" date="2018" name="Mol. Biol. Evol.">
        <title>Analysis of the draft genome of the red seaweed Gracilariopsis chorda provides insights into genome size evolution in Rhodophyta.</title>
        <authorList>
            <person name="Lee J."/>
            <person name="Yang E.C."/>
            <person name="Graf L."/>
            <person name="Yang J.H."/>
            <person name="Qiu H."/>
            <person name="Zel Zion U."/>
            <person name="Chan C.X."/>
            <person name="Stephens T.G."/>
            <person name="Weber A.P.M."/>
            <person name="Boo G.H."/>
            <person name="Boo S.M."/>
            <person name="Kim K.M."/>
            <person name="Shin Y."/>
            <person name="Jung M."/>
            <person name="Lee S.J."/>
            <person name="Yim H.S."/>
            <person name="Lee J.H."/>
            <person name="Bhattacharya D."/>
            <person name="Yoon H.S."/>
        </authorList>
    </citation>
    <scope>NUCLEOTIDE SEQUENCE [LARGE SCALE GENOMIC DNA]</scope>
    <source>
        <strain evidence="5 6">SKKU-2015</strain>
        <tissue evidence="5">Whole body</tissue>
    </source>
</reference>
<gene>
    <name evidence="5" type="ORF">BWQ96_02315</name>
</gene>
<feature type="compositionally biased region" description="Basic and acidic residues" evidence="4">
    <location>
        <begin position="36"/>
        <end position="68"/>
    </location>
</feature>
<dbReference type="InterPro" id="IPR006973">
    <property type="entry name" value="Cwf_Cwc_15"/>
</dbReference>
<feature type="compositionally biased region" description="Acidic residues" evidence="4">
    <location>
        <begin position="160"/>
        <end position="178"/>
    </location>
</feature>
<evidence type="ECO:0000313" key="5">
    <source>
        <dbReference type="EMBL" id="PXF47929.1"/>
    </source>
</evidence>
<sequence>MTTAHRATWKAARGGLQEEGSFRLHAPSVALSSKDAPTERALKKRHLPTEDASREDMRLRIEEGDKSVSKRPRRSRFGPSTENDTEKAMDRRANLTRALLPPPESFEGKPKELSTDVDEKSPSAKEGEAETDPGNEEKDNESGAVVKAAQASDNRKESGEDSEEDEDDDDSDEDEAELLAELERIRKEREFARAKKQAEEQERLECEETAKAAVENPLLTNLNNFNDEISETASIATGSVPAFAVRRRWDDDVVFRNQAQGERKQAPRFLNDTIRNDFHKRFMKQYMQ</sequence>
<comment type="caution">
    <text evidence="5">The sequence shown here is derived from an EMBL/GenBank/DDBJ whole genome shotgun (WGS) entry which is preliminary data.</text>
</comment>
<dbReference type="Proteomes" id="UP000247409">
    <property type="component" value="Unassembled WGS sequence"/>
</dbReference>
<evidence type="ECO:0000256" key="2">
    <source>
        <dbReference type="ARBA" id="ARBA00022664"/>
    </source>
</evidence>
<dbReference type="OrthoDB" id="5500at2759"/>
<dbReference type="EMBL" id="NBIV01000018">
    <property type="protein sequence ID" value="PXF47929.1"/>
    <property type="molecule type" value="Genomic_DNA"/>
</dbReference>
<dbReference type="Pfam" id="PF04889">
    <property type="entry name" value="Cwf_Cwc_15"/>
    <property type="match status" value="1"/>
</dbReference>
<feature type="compositionally biased region" description="Basic and acidic residues" evidence="4">
    <location>
        <begin position="84"/>
        <end position="93"/>
    </location>
</feature>
<keyword evidence="3" id="KW-0508">mRNA splicing</keyword>
<name>A0A2V3J0Q1_9FLOR</name>
<accession>A0A2V3J0Q1</accession>
<evidence type="ECO:0000313" key="6">
    <source>
        <dbReference type="Proteomes" id="UP000247409"/>
    </source>
</evidence>
<dbReference type="STRING" id="448386.A0A2V3J0Q1"/>
<keyword evidence="6" id="KW-1185">Reference proteome</keyword>
<dbReference type="AlphaFoldDB" id="A0A2V3J0Q1"/>
<feature type="region of interest" description="Disordered" evidence="4">
    <location>
        <begin position="1"/>
        <end position="178"/>
    </location>
</feature>
<dbReference type="GO" id="GO:0071013">
    <property type="term" value="C:catalytic step 2 spliceosome"/>
    <property type="evidence" value="ECO:0007669"/>
    <property type="project" value="TreeGrafter"/>
</dbReference>
<dbReference type="GO" id="GO:0045292">
    <property type="term" value="P:mRNA cis splicing, via spliceosome"/>
    <property type="evidence" value="ECO:0007669"/>
    <property type="project" value="TreeGrafter"/>
</dbReference>
<dbReference type="PANTHER" id="PTHR12718:SF2">
    <property type="entry name" value="SPLICEOSOME-ASSOCIATED PROTEIN CWC15 HOMOLOG"/>
    <property type="match status" value="1"/>
</dbReference>
<dbReference type="GO" id="GO:0003723">
    <property type="term" value="F:RNA binding"/>
    <property type="evidence" value="ECO:0007669"/>
    <property type="project" value="TreeGrafter"/>
</dbReference>
<evidence type="ECO:0000256" key="4">
    <source>
        <dbReference type="SAM" id="MobiDB-lite"/>
    </source>
</evidence>
<organism evidence="5 6">
    <name type="scientific">Gracilariopsis chorda</name>
    <dbReference type="NCBI Taxonomy" id="448386"/>
    <lineage>
        <taxon>Eukaryota</taxon>
        <taxon>Rhodophyta</taxon>
        <taxon>Florideophyceae</taxon>
        <taxon>Rhodymeniophycidae</taxon>
        <taxon>Gracilariales</taxon>
        <taxon>Gracilariaceae</taxon>
        <taxon>Gracilariopsis</taxon>
    </lineage>
</organism>
<keyword evidence="2" id="KW-0507">mRNA processing</keyword>
<evidence type="ECO:0000256" key="3">
    <source>
        <dbReference type="ARBA" id="ARBA00023187"/>
    </source>
</evidence>
<evidence type="ECO:0000256" key="1">
    <source>
        <dbReference type="ARBA" id="ARBA00006644"/>
    </source>
</evidence>
<feature type="compositionally biased region" description="Basic and acidic residues" evidence="4">
    <location>
        <begin position="106"/>
        <end position="128"/>
    </location>
</feature>
<protein>
    <submittedName>
        <fullName evidence="5">Protein CWC15-like</fullName>
    </submittedName>
</protein>
<comment type="similarity">
    <text evidence="1">Belongs to the CWC15 family.</text>
</comment>